<protein>
    <submittedName>
        <fullName evidence="2">Uncharacterized protein</fullName>
    </submittedName>
</protein>
<organism evidence="2">
    <name type="scientific">Aphanomyces invadans</name>
    <dbReference type="NCBI Taxonomy" id="157072"/>
    <lineage>
        <taxon>Eukaryota</taxon>
        <taxon>Sar</taxon>
        <taxon>Stramenopiles</taxon>
        <taxon>Oomycota</taxon>
        <taxon>Saprolegniomycetes</taxon>
        <taxon>Saprolegniales</taxon>
        <taxon>Verrucalvaceae</taxon>
        <taxon>Aphanomyces</taxon>
    </lineage>
</organism>
<reference evidence="2" key="1">
    <citation type="submission" date="2013-12" db="EMBL/GenBank/DDBJ databases">
        <title>The Genome Sequence of Aphanomyces invadans NJM9701.</title>
        <authorList>
            <consortium name="The Broad Institute Genomics Platform"/>
            <person name="Russ C."/>
            <person name="Tyler B."/>
            <person name="van West P."/>
            <person name="Dieguez-Uribeondo J."/>
            <person name="Young S.K."/>
            <person name="Zeng Q."/>
            <person name="Gargeya S."/>
            <person name="Fitzgerald M."/>
            <person name="Abouelleil A."/>
            <person name="Alvarado L."/>
            <person name="Chapman S.B."/>
            <person name="Gainer-Dewar J."/>
            <person name="Goldberg J."/>
            <person name="Griggs A."/>
            <person name="Gujja S."/>
            <person name="Hansen M."/>
            <person name="Howarth C."/>
            <person name="Imamovic A."/>
            <person name="Ireland A."/>
            <person name="Larimer J."/>
            <person name="McCowan C."/>
            <person name="Murphy C."/>
            <person name="Pearson M."/>
            <person name="Poon T.W."/>
            <person name="Priest M."/>
            <person name="Roberts A."/>
            <person name="Saif S."/>
            <person name="Shea T."/>
            <person name="Sykes S."/>
            <person name="Wortman J."/>
            <person name="Nusbaum C."/>
            <person name="Birren B."/>
        </authorList>
    </citation>
    <scope>NUCLEOTIDE SEQUENCE [LARGE SCALE GENOMIC DNA]</scope>
    <source>
        <strain evidence="2">NJM9701</strain>
    </source>
</reference>
<gene>
    <name evidence="2" type="ORF">H310_09137</name>
</gene>
<evidence type="ECO:0000313" key="2">
    <source>
        <dbReference type="EMBL" id="ETV97785.1"/>
    </source>
</evidence>
<feature type="compositionally biased region" description="Basic and acidic residues" evidence="1">
    <location>
        <begin position="1"/>
        <end position="18"/>
    </location>
</feature>
<name>A0A024TUD5_9STRA</name>
<feature type="region of interest" description="Disordered" evidence="1">
    <location>
        <begin position="1"/>
        <end position="71"/>
    </location>
</feature>
<dbReference type="VEuPathDB" id="FungiDB:H310_09137"/>
<sequence length="136" mass="15391">MAHEHDDHDKSMLEKIKDQFTGASTSNDDSDENREESDKSMIEKIKDQFKGTSDDTTDQEATQKSHLKGQPVEFYTTTAGYGSHPTHATATKSGLMGQETVRMDYEGHVKPPTVHLNKPADTPVRWKHHLKTLKHF</sequence>
<feature type="compositionally biased region" description="Basic and acidic residues" evidence="1">
    <location>
        <begin position="36"/>
        <end position="53"/>
    </location>
</feature>
<evidence type="ECO:0000256" key="1">
    <source>
        <dbReference type="SAM" id="MobiDB-lite"/>
    </source>
</evidence>
<dbReference type="RefSeq" id="XP_008873346.1">
    <property type="nucleotide sequence ID" value="XM_008875124.1"/>
</dbReference>
<dbReference type="EMBL" id="KI913971">
    <property type="protein sequence ID" value="ETV97785.1"/>
    <property type="molecule type" value="Genomic_DNA"/>
</dbReference>
<dbReference type="GeneID" id="20086187"/>
<accession>A0A024TUD5</accession>
<dbReference type="AlphaFoldDB" id="A0A024TUD5"/>
<proteinExistence type="predicted"/>